<sequence>MDTAFLDSLAYFFYFIDLYSLIPLTDLWPLSLLPCRLIDSLVTRLLRQEEKETRKPQGKIELCCLWVEEKPVSQLISEKTDCFHSSPIAPSDEAETSVTSFQPTLSSLNVLIAPKSRVASWLNRERRRGSSASISTPIEGNGSLTCTIM</sequence>
<protein>
    <submittedName>
        <fullName evidence="1">Uncharacterized protein</fullName>
    </submittedName>
</protein>
<gene>
    <name evidence="1" type="ORF">GSBLH_T00004564001</name>
</gene>
<dbReference type="RefSeq" id="XP_012898946.1">
    <property type="nucleotide sequence ID" value="XM_013043492.1"/>
</dbReference>
<dbReference type="GeneID" id="24921586"/>
<keyword evidence="2" id="KW-1185">Reference proteome</keyword>
<dbReference type="AlphaFoldDB" id="D8MA09"/>
<reference evidence="1" key="1">
    <citation type="submission" date="2010-02" db="EMBL/GenBank/DDBJ databases">
        <title>Sequencing and annotation of the Blastocystis hominis genome.</title>
        <authorList>
            <person name="Wincker P."/>
        </authorList>
    </citation>
    <scope>NUCLEOTIDE SEQUENCE</scope>
    <source>
        <strain evidence="1">Singapore isolate B</strain>
    </source>
</reference>
<dbReference type="InParanoid" id="D8MA09"/>
<proteinExistence type="predicted"/>
<dbReference type="Proteomes" id="UP000008312">
    <property type="component" value="Unassembled WGS sequence"/>
</dbReference>
<name>D8MA09_BLAHO</name>
<evidence type="ECO:0000313" key="2">
    <source>
        <dbReference type="Proteomes" id="UP000008312"/>
    </source>
</evidence>
<accession>D8MA09</accession>
<dbReference type="EMBL" id="FN668689">
    <property type="protein sequence ID" value="CBK24898.2"/>
    <property type="molecule type" value="Genomic_DNA"/>
</dbReference>
<evidence type="ECO:0000313" key="1">
    <source>
        <dbReference type="EMBL" id="CBK24898.2"/>
    </source>
</evidence>
<organism evidence="1">
    <name type="scientific">Blastocystis hominis</name>
    <dbReference type="NCBI Taxonomy" id="12968"/>
    <lineage>
        <taxon>Eukaryota</taxon>
        <taxon>Sar</taxon>
        <taxon>Stramenopiles</taxon>
        <taxon>Bigyra</taxon>
        <taxon>Opalozoa</taxon>
        <taxon>Opalinata</taxon>
        <taxon>Blastocystidae</taxon>
        <taxon>Blastocystis</taxon>
    </lineage>
</organism>